<evidence type="ECO:0000259" key="4">
    <source>
        <dbReference type="Pfam" id="PF03816"/>
    </source>
</evidence>
<protein>
    <submittedName>
        <fullName evidence="5">LytR family transcriptional regulator</fullName>
    </submittedName>
</protein>
<accession>A0A2T4UMS8</accession>
<evidence type="ECO:0000313" key="5">
    <source>
        <dbReference type="EMBL" id="PTL60543.1"/>
    </source>
</evidence>
<evidence type="ECO:0000256" key="2">
    <source>
        <dbReference type="SAM" id="MobiDB-lite"/>
    </source>
</evidence>
<keyword evidence="3" id="KW-1133">Transmembrane helix</keyword>
<dbReference type="PANTHER" id="PTHR33392:SF6">
    <property type="entry name" value="POLYISOPRENYL-TEICHOIC ACID--PEPTIDOGLYCAN TEICHOIC ACID TRANSFERASE TAGU"/>
    <property type="match status" value="1"/>
</dbReference>
<comment type="caution">
    <text evidence="5">The sequence shown here is derived from an EMBL/GenBank/DDBJ whole genome shotgun (WGS) entry which is preliminary data.</text>
</comment>
<name>A0A2T4UMS8_9ACTN</name>
<feature type="transmembrane region" description="Helical" evidence="3">
    <location>
        <begin position="20"/>
        <end position="41"/>
    </location>
</feature>
<dbReference type="AlphaFoldDB" id="A0A2T4UMS8"/>
<dbReference type="Proteomes" id="UP000240739">
    <property type="component" value="Unassembled WGS sequence"/>
</dbReference>
<evidence type="ECO:0000256" key="3">
    <source>
        <dbReference type="SAM" id="Phobius"/>
    </source>
</evidence>
<keyword evidence="3" id="KW-0472">Membrane</keyword>
<evidence type="ECO:0000256" key="1">
    <source>
        <dbReference type="ARBA" id="ARBA00006068"/>
    </source>
</evidence>
<dbReference type="NCBIfam" id="TIGR00350">
    <property type="entry name" value="lytR_cpsA_psr"/>
    <property type="match status" value="1"/>
</dbReference>
<keyword evidence="6" id="KW-1185">Reference proteome</keyword>
<dbReference type="Gene3D" id="3.40.630.190">
    <property type="entry name" value="LCP protein"/>
    <property type="match status" value="1"/>
</dbReference>
<evidence type="ECO:0000313" key="6">
    <source>
        <dbReference type="Proteomes" id="UP000240739"/>
    </source>
</evidence>
<dbReference type="InterPro" id="IPR004474">
    <property type="entry name" value="LytR_CpsA_psr"/>
</dbReference>
<dbReference type="Pfam" id="PF03816">
    <property type="entry name" value="LytR_cpsA_psr"/>
    <property type="match status" value="1"/>
</dbReference>
<keyword evidence="3" id="KW-0812">Transmembrane</keyword>
<dbReference type="InterPro" id="IPR050922">
    <property type="entry name" value="LytR/CpsA/Psr_CW_biosynth"/>
</dbReference>
<sequence length="507" mass="56350">MSDGPDDAPPGVAWGLYRRFALGGLLIVLLTAVGTATAALMEIKGTLVDPLQPIVDPPRGPKLENVLADVPSGKPQTLLLLGSDIRYADRGTVKGLSDTLILVRLDPDKGATSVMSLPRDLKVQIPGYGTDKINAAYSLGGPTLAVRTVKALLGTPDRPFDVHHVVNVNFGGFRRAVDRLGCVYADIDRRYFNDNDPPAGGGPDYATIDVPAGYQRLCGQDALDYVRYRHFDSDLVRAARQQDFLRQAKDQIGISRLVSDRDELLEIFGRYTQTDIKSTGAVLRLLKLVYRATGKPLAEIRFPAFDVGDHLEIGADDLRRVRERFLDARAAPAARGRTRSTSSRTRRAQRPRSARRSTVPRGLFADRRTAEDLGVRLGVKLAFPVYFPRWAALGADYRTQDSRTYDLFDRDRRRHRAYRLVVKAPGVGQYYGVQGTTWKDPPILRSPSETRRIAGRTYELYFDGSRLRMVAWRTERAAYWVHNTLLQSLSNAQMLGIAESLTRVGAA</sequence>
<feature type="region of interest" description="Disordered" evidence="2">
    <location>
        <begin position="331"/>
        <end position="361"/>
    </location>
</feature>
<gene>
    <name evidence="5" type="ORF">C7Y72_13290</name>
</gene>
<organism evidence="5 6">
    <name type="scientific">Paraconexibacter algicola</name>
    <dbReference type="NCBI Taxonomy" id="2133960"/>
    <lineage>
        <taxon>Bacteria</taxon>
        <taxon>Bacillati</taxon>
        <taxon>Actinomycetota</taxon>
        <taxon>Thermoleophilia</taxon>
        <taxon>Solirubrobacterales</taxon>
        <taxon>Paraconexibacteraceae</taxon>
        <taxon>Paraconexibacter</taxon>
    </lineage>
</organism>
<reference evidence="5 6" key="1">
    <citation type="submission" date="2018-03" db="EMBL/GenBank/DDBJ databases">
        <title>Aquarubrobacter algicola gen. nov., sp. nov., a novel actinobacterium isolated from shallow eutrophic lake during the end of cyanobacterial harmful algal blooms.</title>
        <authorList>
            <person name="Chun S.J."/>
        </authorList>
    </citation>
    <scope>NUCLEOTIDE SEQUENCE [LARGE SCALE GENOMIC DNA]</scope>
    <source>
        <strain evidence="5 6">Seoho-28</strain>
    </source>
</reference>
<proteinExistence type="inferred from homology"/>
<dbReference type="EMBL" id="PYYB01000001">
    <property type="protein sequence ID" value="PTL60543.1"/>
    <property type="molecule type" value="Genomic_DNA"/>
</dbReference>
<feature type="compositionally biased region" description="Low complexity" evidence="2">
    <location>
        <begin position="331"/>
        <end position="343"/>
    </location>
</feature>
<feature type="compositionally biased region" description="Basic residues" evidence="2">
    <location>
        <begin position="344"/>
        <end position="355"/>
    </location>
</feature>
<dbReference type="PANTHER" id="PTHR33392">
    <property type="entry name" value="POLYISOPRENYL-TEICHOIC ACID--PEPTIDOGLYCAN TEICHOIC ACID TRANSFERASE TAGU"/>
    <property type="match status" value="1"/>
</dbReference>
<feature type="domain" description="Cell envelope-related transcriptional attenuator" evidence="4">
    <location>
        <begin position="97"/>
        <end position="251"/>
    </location>
</feature>
<dbReference type="OrthoDB" id="9782542at2"/>
<comment type="similarity">
    <text evidence="1">Belongs to the LytR/CpsA/Psr (LCP) family.</text>
</comment>
<dbReference type="RefSeq" id="WP_107569265.1">
    <property type="nucleotide sequence ID" value="NZ_PYYB01000001.1"/>
</dbReference>